<keyword evidence="7" id="KW-1185">Reference proteome</keyword>
<dbReference type="OrthoDB" id="2123794at2759"/>
<organism evidence="6 7">
    <name type="scientific">Paragonimus heterotremus</name>
    <dbReference type="NCBI Taxonomy" id="100268"/>
    <lineage>
        <taxon>Eukaryota</taxon>
        <taxon>Metazoa</taxon>
        <taxon>Spiralia</taxon>
        <taxon>Lophotrochozoa</taxon>
        <taxon>Platyhelminthes</taxon>
        <taxon>Trematoda</taxon>
        <taxon>Digenea</taxon>
        <taxon>Plagiorchiida</taxon>
        <taxon>Troglotremata</taxon>
        <taxon>Troglotrematidae</taxon>
        <taxon>Paragonimus</taxon>
    </lineage>
</organism>
<dbReference type="Proteomes" id="UP000748531">
    <property type="component" value="Unassembled WGS sequence"/>
</dbReference>
<dbReference type="Pfam" id="PF15619">
    <property type="entry name" value="Lebercilin"/>
    <property type="match status" value="1"/>
</dbReference>
<protein>
    <recommendedName>
        <fullName evidence="5">Lebercilin domain-containing protein</fullName>
    </recommendedName>
</protein>
<evidence type="ECO:0000256" key="3">
    <source>
        <dbReference type="SAM" id="Coils"/>
    </source>
</evidence>
<dbReference type="PANTHER" id="PTHR16650:SF6">
    <property type="entry name" value="GH21622P"/>
    <property type="match status" value="1"/>
</dbReference>
<evidence type="ECO:0000256" key="1">
    <source>
        <dbReference type="ARBA" id="ARBA00010229"/>
    </source>
</evidence>
<dbReference type="InterPro" id="IPR026188">
    <property type="entry name" value="Lebercilin-like"/>
</dbReference>
<evidence type="ECO:0000256" key="2">
    <source>
        <dbReference type="ARBA" id="ARBA00023054"/>
    </source>
</evidence>
<name>A0A8J4TC17_9TREM</name>
<dbReference type="EMBL" id="LUCH01005192">
    <property type="protein sequence ID" value="KAF5398277.1"/>
    <property type="molecule type" value="Genomic_DNA"/>
</dbReference>
<evidence type="ECO:0000313" key="7">
    <source>
        <dbReference type="Proteomes" id="UP000748531"/>
    </source>
</evidence>
<comment type="caution">
    <text evidence="6">The sequence shown here is derived from an EMBL/GenBank/DDBJ whole genome shotgun (WGS) entry which is preliminary data.</text>
</comment>
<reference evidence="6" key="1">
    <citation type="submission" date="2019-05" db="EMBL/GenBank/DDBJ databases">
        <title>Annotation for the trematode Paragonimus heterotremus.</title>
        <authorList>
            <person name="Choi Y.-J."/>
        </authorList>
    </citation>
    <scope>NUCLEOTIDE SEQUENCE</scope>
    <source>
        <strain evidence="6">LC</strain>
    </source>
</reference>
<evidence type="ECO:0000256" key="4">
    <source>
        <dbReference type="SAM" id="MobiDB-lite"/>
    </source>
</evidence>
<comment type="similarity">
    <text evidence="1">Belongs to the LCA5 family.</text>
</comment>
<proteinExistence type="inferred from homology"/>
<dbReference type="GO" id="GO:0005930">
    <property type="term" value="C:axoneme"/>
    <property type="evidence" value="ECO:0007669"/>
    <property type="project" value="TreeGrafter"/>
</dbReference>
<feature type="coiled-coil region" evidence="3">
    <location>
        <begin position="64"/>
        <end position="91"/>
    </location>
</feature>
<feature type="domain" description="Lebercilin" evidence="5">
    <location>
        <begin position="54"/>
        <end position="186"/>
    </location>
</feature>
<gene>
    <name evidence="6" type="ORF">PHET_08112</name>
</gene>
<accession>A0A8J4TC17</accession>
<feature type="region of interest" description="Disordered" evidence="4">
    <location>
        <begin position="1"/>
        <end position="32"/>
    </location>
</feature>
<keyword evidence="2 3" id="KW-0175">Coiled coil</keyword>
<evidence type="ECO:0000313" key="6">
    <source>
        <dbReference type="EMBL" id="KAF5398277.1"/>
    </source>
</evidence>
<dbReference type="InterPro" id="IPR028933">
    <property type="entry name" value="Lebercilin_dom"/>
</dbReference>
<evidence type="ECO:0000259" key="5">
    <source>
        <dbReference type="Pfam" id="PF15619"/>
    </source>
</evidence>
<dbReference type="AlphaFoldDB" id="A0A8J4TC17"/>
<sequence>MLHPNGDGGCDVPTSSGDTLEKDVDAGSSGITPNKQAAAYALRIDKRKKRQALQQILSARQQKIYEQQCEIEQLRRRIREVCNDNKFLREQNYWQAKALEKLDGKHAELPQLINGHLEEIRVFREQIRRMKEVLKVEKQRRHDAESANEKALFELKHLRKLAEEQNLLEREDLTRTIDKLQSETNERGRLLLVSKCNKIKLINFLISMYYSMQM</sequence>
<dbReference type="GO" id="GO:0042073">
    <property type="term" value="P:intraciliary transport"/>
    <property type="evidence" value="ECO:0007669"/>
    <property type="project" value="TreeGrafter"/>
</dbReference>
<dbReference type="PANTHER" id="PTHR16650">
    <property type="entry name" value="C21ORF13-RELATED"/>
    <property type="match status" value="1"/>
</dbReference>